<sequence>MTTSSSGHDATSTANPGTVTTRAPATWRAYGRTLALLFAAGWFATGLLYAYASVVTPVILDPAVTTSPQQLAAYFRELERGAPLYLLTFVCFTGADFLLLLLSVVLRELVEPRDIRIELARICMVVAMSFGVLVDVMLFSHWLVTRNIALSLGPSAQAALWVFWFEIQTLGVWLSVAGFLIGALGLLLFANAIASVAAWRRWAVMTRAFAGVILLEVGAIIFDTVTASSGLATGILFLLLSVVVAPTWALWLARGLRHAEAGH</sequence>
<dbReference type="Proteomes" id="UP000035963">
    <property type="component" value="Unassembled WGS sequence"/>
</dbReference>
<dbReference type="EMBL" id="AEJF01000214">
    <property type="protein sequence ID" value="KLU21521.1"/>
    <property type="molecule type" value="Genomic_DNA"/>
</dbReference>
<feature type="transmembrane region" description="Helical" evidence="1">
    <location>
        <begin position="119"/>
        <end position="144"/>
    </location>
</feature>
<evidence type="ECO:0000313" key="3">
    <source>
        <dbReference type="Proteomes" id="UP000035963"/>
    </source>
</evidence>
<accession>A0A0J1CM88</accession>
<protein>
    <recommendedName>
        <fullName evidence="4">DUF4386 domain-containing protein</fullName>
    </recommendedName>
</protein>
<gene>
    <name evidence="2" type="ORF">EOS_35755</name>
</gene>
<feature type="transmembrane region" description="Helical" evidence="1">
    <location>
        <begin position="170"/>
        <end position="190"/>
    </location>
</feature>
<dbReference type="RefSeq" id="WP_047896935.1">
    <property type="nucleotide sequence ID" value="NZ_AEJF01000214.1"/>
</dbReference>
<dbReference type="PATRIC" id="fig|908627.4.peg.7996"/>
<proteinExistence type="predicted"/>
<feature type="transmembrane region" description="Helical" evidence="1">
    <location>
        <begin position="34"/>
        <end position="52"/>
    </location>
</feature>
<evidence type="ECO:0008006" key="4">
    <source>
        <dbReference type="Google" id="ProtNLM"/>
    </source>
</evidence>
<organism evidence="2 3">
    <name type="scientific">Caballeronia mineralivorans PML1(12)</name>
    <dbReference type="NCBI Taxonomy" id="908627"/>
    <lineage>
        <taxon>Bacteria</taxon>
        <taxon>Pseudomonadati</taxon>
        <taxon>Pseudomonadota</taxon>
        <taxon>Betaproteobacteria</taxon>
        <taxon>Burkholderiales</taxon>
        <taxon>Burkholderiaceae</taxon>
        <taxon>Caballeronia</taxon>
    </lineage>
</organism>
<dbReference type="AlphaFoldDB" id="A0A0J1CM88"/>
<keyword evidence="3" id="KW-1185">Reference proteome</keyword>
<keyword evidence="1" id="KW-0472">Membrane</keyword>
<comment type="caution">
    <text evidence="2">The sequence shown here is derived from an EMBL/GenBank/DDBJ whole genome shotgun (WGS) entry which is preliminary data.</text>
</comment>
<keyword evidence="1" id="KW-0812">Transmembrane</keyword>
<name>A0A0J1CM88_9BURK</name>
<feature type="transmembrane region" description="Helical" evidence="1">
    <location>
        <begin position="202"/>
        <end position="222"/>
    </location>
</feature>
<evidence type="ECO:0000256" key="1">
    <source>
        <dbReference type="SAM" id="Phobius"/>
    </source>
</evidence>
<evidence type="ECO:0000313" key="2">
    <source>
        <dbReference type="EMBL" id="KLU21521.1"/>
    </source>
</evidence>
<feature type="transmembrane region" description="Helical" evidence="1">
    <location>
        <begin position="234"/>
        <end position="253"/>
    </location>
</feature>
<feature type="transmembrane region" description="Helical" evidence="1">
    <location>
        <begin position="84"/>
        <end position="107"/>
    </location>
</feature>
<keyword evidence="1" id="KW-1133">Transmembrane helix</keyword>
<reference evidence="2 3" key="1">
    <citation type="journal article" date="2015" name="Genome Announc.">
        <title>Draft Genome Sequence of Burkholderia sp. Strain PML1(12), an Ectomycorrhizosphere-Inhabiting Bacterium with Effective Mineral-Weathering Ability.</title>
        <authorList>
            <person name="Uroz S."/>
            <person name="Oger P."/>
        </authorList>
    </citation>
    <scope>NUCLEOTIDE SEQUENCE [LARGE SCALE GENOMIC DNA]</scope>
    <source>
        <strain evidence="3">PML1(12)</strain>
    </source>
</reference>